<comment type="caution">
    <text evidence="1">The sequence shown here is derived from an EMBL/GenBank/DDBJ whole genome shotgun (WGS) entry which is preliminary data.</text>
</comment>
<dbReference type="Pfam" id="PF02635">
    <property type="entry name" value="DsrE"/>
    <property type="match status" value="1"/>
</dbReference>
<reference evidence="1" key="1">
    <citation type="journal article" date="2020" name="mSystems">
        <title>Genome- and Community-Level Interaction Insights into Carbon Utilization and Element Cycling Functions of Hydrothermarchaeota in Hydrothermal Sediment.</title>
        <authorList>
            <person name="Zhou Z."/>
            <person name="Liu Y."/>
            <person name="Xu W."/>
            <person name="Pan J."/>
            <person name="Luo Z.H."/>
            <person name="Li M."/>
        </authorList>
    </citation>
    <scope>NUCLEOTIDE SEQUENCE [LARGE SCALE GENOMIC DNA]</scope>
    <source>
        <strain evidence="1">SpSt-339</strain>
    </source>
</reference>
<dbReference type="InterPro" id="IPR027396">
    <property type="entry name" value="DsrEFH-like"/>
</dbReference>
<accession>A0A7C2K1G4</accession>
<name>A0A7C2K1G4_9PLAN</name>
<dbReference type="EMBL" id="DSOK01000301">
    <property type="protein sequence ID" value="HEN15923.1"/>
    <property type="molecule type" value="Genomic_DNA"/>
</dbReference>
<dbReference type="GO" id="GO:0005829">
    <property type="term" value="C:cytosol"/>
    <property type="evidence" value="ECO:0007669"/>
    <property type="project" value="TreeGrafter"/>
</dbReference>
<dbReference type="AlphaFoldDB" id="A0A7C2K1G4"/>
<dbReference type="SUPFAM" id="SSF75169">
    <property type="entry name" value="DsrEFH-like"/>
    <property type="match status" value="1"/>
</dbReference>
<dbReference type="PANTHER" id="PTHR34874">
    <property type="entry name" value="PROTEIN YCHN"/>
    <property type="match status" value="1"/>
</dbReference>
<dbReference type="PANTHER" id="PTHR34874:SF1">
    <property type="entry name" value="PROTEIN YCHN"/>
    <property type="match status" value="1"/>
</dbReference>
<sequence>MAKILFILNGPPYGNEHSFNGLRLADSLARHEGNEVRVFLIGDAAACAKRGQKVPQGFYNLELMLHPILRHQGEVGVCASCMDARGITDAELAQGCHRSSMEELTNWTLWADKVLVF</sequence>
<protein>
    <submittedName>
        <fullName evidence="1">Uncharacterized protein</fullName>
    </submittedName>
</protein>
<organism evidence="1">
    <name type="scientific">Schlesneria paludicola</name>
    <dbReference type="NCBI Taxonomy" id="360056"/>
    <lineage>
        <taxon>Bacteria</taxon>
        <taxon>Pseudomonadati</taxon>
        <taxon>Planctomycetota</taxon>
        <taxon>Planctomycetia</taxon>
        <taxon>Planctomycetales</taxon>
        <taxon>Planctomycetaceae</taxon>
        <taxon>Schlesneria</taxon>
    </lineage>
</organism>
<gene>
    <name evidence="1" type="ORF">ENQ76_10710</name>
</gene>
<dbReference type="Gene3D" id="3.40.1260.10">
    <property type="entry name" value="DsrEFH-like"/>
    <property type="match status" value="1"/>
</dbReference>
<proteinExistence type="predicted"/>
<dbReference type="InterPro" id="IPR003787">
    <property type="entry name" value="Sulphur_relay_DsrE/F-like"/>
</dbReference>
<evidence type="ECO:0000313" key="1">
    <source>
        <dbReference type="EMBL" id="HEN15923.1"/>
    </source>
</evidence>